<dbReference type="SUPFAM" id="SSF51998">
    <property type="entry name" value="PFL-like glycyl radical enzymes"/>
    <property type="match status" value="1"/>
</dbReference>
<evidence type="ECO:0000256" key="5">
    <source>
        <dbReference type="ARBA" id="ARBA00022705"/>
    </source>
</evidence>
<keyword evidence="6" id="KW-0560">Oxidoreductase</keyword>
<dbReference type="PANTHER" id="PTHR43371">
    <property type="entry name" value="VITAMIN B12-DEPENDENT RIBONUCLEOTIDE REDUCTASE"/>
    <property type="match status" value="1"/>
</dbReference>
<evidence type="ECO:0000256" key="7">
    <source>
        <dbReference type="ARBA" id="ARBA00023157"/>
    </source>
</evidence>
<evidence type="ECO:0000256" key="1">
    <source>
        <dbReference type="ARBA" id="ARBA00001922"/>
    </source>
</evidence>
<dbReference type="EC" id="1.17.4.2" evidence="3"/>
<dbReference type="GO" id="GO:0031419">
    <property type="term" value="F:cobalamin binding"/>
    <property type="evidence" value="ECO:0007669"/>
    <property type="project" value="UniProtKB-KW"/>
</dbReference>
<dbReference type="Pfam" id="PF17975">
    <property type="entry name" value="RNR_Alpha"/>
    <property type="match status" value="1"/>
</dbReference>
<comment type="catalytic activity">
    <reaction evidence="10">
        <text>a 2'-deoxyribonucleoside 5'-triphosphate + [thioredoxin]-disulfide + H2O = a ribonucleoside 5'-triphosphate + [thioredoxin]-dithiol</text>
        <dbReference type="Rhea" id="RHEA:12701"/>
        <dbReference type="Rhea" id="RHEA-COMP:10698"/>
        <dbReference type="Rhea" id="RHEA-COMP:10700"/>
        <dbReference type="ChEBI" id="CHEBI:15377"/>
        <dbReference type="ChEBI" id="CHEBI:29950"/>
        <dbReference type="ChEBI" id="CHEBI:50058"/>
        <dbReference type="ChEBI" id="CHEBI:61557"/>
        <dbReference type="ChEBI" id="CHEBI:61560"/>
        <dbReference type="EC" id="1.17.4.2"/>
    </reaction>
</comment>
<evidence type="ECO:0000259" key="11">
    <source>
        <dbReference type="Pfam" id="PF17975"/>
    </source>
</evidence>
<keyword evidence="4" id="KW-0846">Cobalamin</keyword>
<dbReference type="Gene3D" id="3.20.70.20">
    <property type="match status" value="2"/>
</dbReference>
<dbReference type="GO" id="GO:0008998">
    <property type="term" value="F:ribonucleoside-triphosphate reductase (thioredoxin) activity"/>
    <property type="evidence" value="ECO:0007669"/>
    <property type="project" value="UniProtKB-EC"/>
</dbReference>
<dbReference type="EMBL" id="LR796359">
    <property type="protein sequence ID" value="CAB4139374.1"/>
    <property type="molecule type" value="Genomic_DNA"/>
</dbReference>
<name>A0A6J5LXN4_9CAUD</name>
<dbReference type="InterPro" id="IPR040763">
    <property type="entry name" value="RNR_alpha_hel"/>
</dbReference>
<keyword evidence="5" id="KW-0235">DNA replication</keyword>
<evidence type="ECO:0000259" key="12">
    <source>
        <dbReference type="Pfam" id="PF21995"/>
    </source>
</evidence>
<comment type="cofactor">
    <cofactor evidence="1">
        <name>adenosylcob(III)alamin</name>
        <dbReference type="ChEBI" id="CHEBI:18408"/>
    </cofactor>
</comment>
<protein>
    <recommendedName>
        <fullName evidence="3">ribonucleoside-triphosphate reductase (thioredoxin)</fullName>
        <ecNumber evidence="3">1.17.4.2</ecNumber>
    </recommendedName>
</protein>
<evidence type="ECO:0000256" key="2">
    <source>
        <dbReference type="ARBA" id="ARBA00005654"/>
    </source>
</evidence>
<keyword evidence="7" id="KW-1015">Disulfide bond</keyword>
<evidence type="ECO:0000256" key="8">
    <source>
        <dbReference type="ARBA" id="ARBA00023284"/>
    </source>
</evidence>
<accession>A0A6J5LXN4</accession>
<feature type="domain" description="B12-dependent ribonucleotide reductase insertion" evidence="12">
    <location>
        <begin position="158"/>
        <end position="227"/>
    </location>
</feature>
<feature type="domain" description="Ribonucleotide reductase alpha-helical" evidence="11">
    <location>
        <begin position="7"/>
        <end position="52"/>
    </location>
</feature>
<dbReference type="InterPro" id="IPR054158">
    <property type="entry name" value="RNR-II_ins_dom"/>
</dbReference>
<proteinExistence type="inferred from homology"/>
<gene>
    <name evidence="13" type="ORF">UFOVP336_39</name>
</gene>
<reference evidence="13" key="1">
    <citation type="submission" date="2020-04" db="EMBL/GenBank/DDBJ databases">
        <authorList>
            <person name="Chiriac C."/>
            <person name="Salcher M."/>
            <person name="Ghai R."/>
            <person name="Kavagutti S V."/>
        </authorList>
    </citation>
    <scope>NUCLEOTIDE SEQUENCE</scope>
</reference>
<dbReference type="GO" id="GO:0004748">
    <property type="term" value="F:ribonucleoside-diphosphate reductase activity, thioredoxin disulfide as acceptor"/>
    <property type="evidence" value="ECO:0007669"/>
    <property type="project" value="TreeGrafter"/>
</dbReference>
<dbReference type="Pfam" id="PF21995">
    <property type="entry name" value="RNR-II_ins_dom"/>
    <property type="match status" value="1"/>
</dbReference>
<dbReference type="GO" id="GO:0006260">
    <property type="term" value="P:DNA replication"/>
    <property type="evidence" value="ECO:0007669"/>
    <property type="project" value="UniProtKB-KW"/>
</dbReference>
<keyword evidence="9" id="KW-0170">Cobalt</keyword>
<dbReference type="InterPro" id="IPR050862">
    <property type="entry name" value="RdRp_reductase_class-2"/>
</dbReference>
<sequence>MTEVNTNEVKTPWSTIGYLVYKRTYSRRLDEANPDSPTEEFRDTVERVVRASNEQLGVGFSEEESQRLRNYLLGLKGSVAGRFWWQLGTRTVGQLGLASLQNCAFTTVNQPIRPFTWAMDMLMLGSGVGYNIQKKNIDKLPLVNEAFKMPTRVDSGDADYIVPDSREGWVKLLGKTLKAAFLSNNATTFTYSTQLIRGKGAPIKGFGGTASGPEDLCWGIEQISKVLEKRAGKKIRPIDALDIMNIIGAVVVAGNVRRSAQIAIGDSDDVEYLLAKRWDLGNIPSWRAMSNNSVVCSDMSDLHDYFWDGYEGKGEPYGLINLNLSRKVGRLGETQYPDPDVQGYNPCAEQSLADYETCCLAEVFLPNVSSYEEFVDITKLLYRINKHSLALPCHNKETEAIVNKNMRMGIGVTGYLQATEEQREWLKEAYSELRLYDNEYSKLHNWNPSIKLTTVNLAA</sequence>
<evidence type="ECO:0000256" key="3">
    <source>
        <dbReference type="ARBA" id="ARBA00012275"/>
    </source>
</evidence>
<evidence type="ECO:0000256" key="10">
    <source>
        <dbReference type="ARBA" id="ARBA00048987"/>
    </source>
</evidence>
<evidence type="ECO:0000256" key="6">
    <source>
        <dbReference type="ARBA" id="ARBA00023002"/>
    </source>
</evidence>
<evidence type="ECO:0000256" key="9">
    <source>
        <dbReference type="ARBA" id="ARBA00023285"/>
    </source>
</evidence>
<comment type="similarity">
    <text evidence="2">Belongs to the class II ribonucleoside-triphosphate reductase family.</text>
</comment>
<evidence type="ECO:0000313" key="13">
    <source>
        <dbReference type="EMBL" id="CAB4139374.1"/>
    </source>
</evidence>
<keyword evidence="8" id="KW-0676">Redox-active center</keyword>
<dbReference type="PANTHER" id="PTHR43371:SF1">
    <property type="entry name" value="RIBONUCLEOSIDE-DIPHOSPHATE REDUCTASE"/>
    <property type="match status" value="1"/>
</dbReference>
<organism evidence="13">
    <name type="scientific">uncultured Caudovirales phage</name>
    <dbReference type="NCBI Taxonomy" id="2100421"/>
    <lineage>
        <taxon>Viruses</taxon>
        <taxon>Duplodnaviria</taxon>
        <taxon>Heunggongvirae</taxon>
        <taxon>Uroviricota</taxon>
        <taxon>Caudoviricetes</taxon>
        <taxon>Peduoviridae</taxon>
        <taxon>Maltschvirus</taxon>
        <taxon>Maltschvirus maltsch</taxon>
    </lineage>
</organism>
<evidence type="ECO:0000256" key="4">
    <source>
        <dbReference type="ARBA" id="ARBA00022628"/>
    </source>
</evidence>